<protein>
    <recommendedName>
        <fullName evidence="4">DUF2961 domain-containing protein</fullName>
    </recommendedName>
</protein>
<organism evidence="2 3">
    <name type="scientific">Pirellulimonas nuda</name>
    <dbReference type="NCBI Taxonomy" id="2528009"/>
    <lineage>
        <taxon>Bacteria</taxon>
        <taxon>Pseudomonadati</taxon>
        <taxon>Planctomycetota</taxon>
        <taxon>Planctomycetia</taxon>
        <taxon>Pirellulales</taxon>
        <taxon>Lacipirellulaceae</taxon>
        <taxon>Pirellulimonas</taxon>
    </lineage>
</organism>
<dbReference type="EMBL" id="CP036291">
    <property type="protein sequence ID" value="QDU89656.1"/>
    <property type="molecule type" value="Genomic_DNA"/>
</dbReference>
<name>A0A518DDX5_9BACT</name>
<sequence length="665" mass="72157">MFRFHETATRIQRVGKCVVLAALLAAATDNMTLAQTVTFDSLLDDMLDRDALAVHPNANASFTLKQRSSYDRGSVAPDQAGWFANSDWSNYIRSEVNQGRTEWVLLDETGPGAVTRIWVGGRPEQAATLRFYLDGSSTPFWSGTAEDLVGKNSAMGAYLSWRSVDADLTPAGNSPGQNLYAPIPYSSGLKITFDHTPGGTSNGLWYNINYRTYEPGAAVTSFDPSEPTEAATAAKLAAVNSQLMSPDTAPRGAGLQQHSTTGALGNGQALSQALTGASAVKRLKLNLQAADMAAAIKDTELQISFDGRTTVRVPVGQFFGSGTNQINEVQDWYRTVNPTSGDMTSYWTMPFQNAADIRVVNNGSQNVTVGLEVETGDWNWTDDSMYFHSNYRKTDSPLVGGNHEDWNFVSILGEGVYVGDTFQITTGEDNSPVWWGEGDEKIYVDGEAFPSHFGTGTEDYYGYAWGGRHPETFNHAFVTQPESGANRAVGTTVNGRVRALDTIPFDESLHFDMEFWSNAGGDYDLSVATMWYGKPGAFAVGYEKLGDLNFNGTLDVQDWVLFRNGFDTDLAGLTKGDAYLRGDLDLDGDADVDDFSLFKQAYEAENGAGSLAAVWVPEPGALQLAAFASLSLAMKHLGRGSHLHSKDVNSNDRPARLAVPTPDPY</sequence>
<gene>
    <name evidence="2" type="ORF">Pla175_30490</name>
</gene>
<keyword evidence="3" id="KW-1185">Reference proteome</keyword>
<dbReference type="AlphaFoldDB" id="A0A518DDX5"/>
<reference evidence="2 3" key="1">
    <citation type="submission" date="2019-02" db="EMBL/GenBank/DDBJ databases">
        <title>Deep-cultivation of Planctomycetes and their phenomic and genomic characterization uncovers novel biology.</title>
        <authorList>
            <person name="Wiegand S."/>
            <person name="Jogler M."/>
            <person name="Boedeker C."/>
            <person name="Pinto D."/>
            <person name="Vollmers J."/>
            <person name="Rivas-Marin E."/>
            <person name="Kohn T."/>
            <person name="Peeters S.H."/>
            <person name="Heuer A."/>
            <person name="Rast P."/>
            <person name="Oberbeckmann S."/>
            <person name="Bunk B."/>
            <person name="Jeske O."/>
            <person name="Meyerdierks A."/>
            <person name="Storesund J.E."/>
            <person name="Kallscheuer N."/>
            <person name="Luecker S."/>
            <person name="Lage O.M."/>
            <person name="Pohl T."/>
            <person name="Merkel B.J."/>
            <person name="Hornburger P."/>
            <person name="Mueller R.-W."/>
            <person name="Bruemmer F."/>
            <person name="Labrenz M."/>
            <person name="Spormann A.M."/>
            <person name="Op den Camp H."/>
            <person name="Overmann J."/>
            <person name="Amann R."/>
            <person name="Jetten M.S.M."/>
            <person name="Mascher T."/>
            <person name="Medema M.H."/>
            <person name="Devos D.P."/>
            <person name="Kaster A.-K."/>
            <person name="Ovreas L."/>
            <person name="Rohde M."/>
            <person name="Galperin M.Y."/>
            <person name="Jogler C."/>
        </authorList>
    </citation>
    <scope>NUCLEOTIDE SEQUENCE [LARGE SCALE GENOMIC DNA]</scope>
    <source>
        <strain evidence="2 3">Pla175</strain>
    </source>
</reference>
<feature type="region of interest" description="Disordered" evidence="1">
    <location>
        <begin position="643"/>
        <end position="665"/>
    </location>
</feature>
<dbReference type="Pfam" id="PF11175">
    <property type="entry name" value="DUF2961"/>
    <property type="match status" value="1"/>
</dbReference>
<evidence type="ECO:0000313" key="2">
    <source>
        <dbReference type="EMBL" id="QDU89656.1"/>
    </source>
</evidence>
<dbReference type="Proteomes" id="UP000317429">
    <property type="component" value="Chromosome"/>
</dbReference>
<dbReference type="Gene3D" id="2.60.120.1390">
    <property type="match status" value="2"/>
</dbReference>
<evidence type="ECO:0000313" key="3">
    <source>
        <dbReference type="Proteomes" id="UP000317429"/>
    </source>
</evidence>
<evidence type="ECO:0000256" key="1">
    <source>
        <dbReference type="SAM" id="MobiDB-lite"/>
    </source>
</evidence>
<dbReference type="InterPro" id="IPR036439">
    <property type="entry name" value="Dockerin_dom_sf"/>
</dbReference>
<dbReference type="InterPro" id="IPR021345">
    <property type="entry name" value="DUF2961"/>
</dbReference>
<proteinExistence type="predicted"/>
<accession>A0A518DDX5</accession>
<dbReference type="GO" id="GO:0000272">
    <property type="term" value="P:polysaccharide catabolic process"/>
    <property type="evidence" value="ECO:0007669"/>
    <property type="project" value="InterPro"/>
</dbReference>
<dbReference type="Gene3D" id="1.10.1330.10">
    <property type="entry name" value="Dockerin domain"/>
    <property type="match status" value="1"/>
</dbReference>
<feature type="compositionally biased region" description="Basic and acidic residues" evidence="1">
    <location>
        <begin position="644"/>
        <end position="655"/>
    </location>
</feature>
<dbReference type="KEGG" id="pnd:Pla175_30490"/>
<evidence type="ECO:0008006" key="4">
    <source>
        <dbReference type="Google" id="ProtNLM"/>
    </source>
</evidence>